<reference evidence="2" key="2">
    <citation type="submission" date="2022-01" db="EMBL/GenBank/DDBJ databases">
        <authorList>
            <person name="Yamashiro T."/>
            <person name="Shiraishi A."/>
            <person name="Satake H."/>
            <person name="Nakayama K."/>
        </authorList>
    </citation>
    <scope>NUCLEOTIDE SEQUENCE</scope>
</reference>
<feature type="region of interest" description="Disordered" evidence="1">
    <location>
        <begin position="95"/>
        <end position="138"/>
    </location>
</feature>
<name>A0ABQ4YQX1_9ASTR</name>
<gene>
    <name evidence="2" type="ORF">Tco_0729732</name>
</gene>
<dbReference type="EMBL" id="BQNB010010627">
    <property type="protein sequence ID" value="GJS79851.1"/>
    <property type="molecule type" value="Genomic_DNA"/>
</dbReference>
<proteinExistence type="predicted"/>
<sequence length="138" mass="16061">MSTRFNIKRLDGNGVQNHGDSKQVGFEQLVPCVKTGVHGLNVQKRVWFKVKLQGSQEYREGDIIQDSNDDVERVYLGAKVDANIMENRVPIKRVQREARKRRQDAVSRIRNTGKRGNAGKREETPEKRPLKKWKRFFN</sequence>
<evidence type="ECO:0000313" key="3">
    <source>
        <dbReference type="Proteomes" id="UP001151760"/>
    </source>
</evidence>
<feature type="compositionally biased region" description="Basic and acidic residues" evidence="1">
    <location>
        <begin position="119"/>
        <end position="128"/>
    </location>
</feature>
<evidence type="ECO:0000256" key="1">
    <source>
        <dbReference type="SAM" id="MobiDB-lite"/>
    </source>
</evidence>
<organism evidence="2 3">
    <name type="scientific">Tanacetum coccineum</name>
    <dbReference type="NCBI Taxonomy" id="301880"/>
    <lineage>
        <taxon>Eukaryota</taxon>
        <taxon>Viridiplantae</taxon>
        <taxon>Streptophyta</taxon>
        <taxon>Embryophyta</taxon>
        <taxon>Tracheophyta</taxon>
        <taxon>Spermatophyta</taxon>
        <taxon>Magnoliopsida</taxon>
        <taxon>eudicotyledons</taxon>
        <taxon>Gunneridae</taxon>
        <taxon>Pentapetalae</taxon>
        <taxon>asterids</taxon>
        <taxon>campanulids</taxon>
        <taxon>Asterales</taxon>
        <taxon>Asteraceae</taxon>
        <taxon>Asteroideae</taxon>
        <taxon>Anthemideae</taxon>
        <taxon>Anthemidinae</taxon>
        <taxon>Tanacetum</taxon>
    </lineage>
</organism>
<feature type="compositionally biased region" description="Basic residues" evidence="1">
    <location>
        <begin position="129"/>
        <end position="138"/>
    </location>
</feature>
<evidence type="ECO:0000313" key="2">
    <source>
        <dbReference type="EMBL" id="GJS79851.1"/>
    </source>
</evidence>
<dbReference type="Proteomes" id="UP001151760">
    <property type="component" value="Unassembled WGS sequence"/>
</dbReference>
<accession>A0ABQ4YQX1</accession>
<reference evidence="2" key="1">
    <citation type="journal article" date="2022" name="Int. J. Mol. Sci.">
        <title>Draft Genome of Tanacetum Coccineum: Genomic Comparison of Closely Related Tanacetum-Family Plants.</title>
        <authorList>
            <person name="Yamashiro T."/>
            <person name="Shiraishi A."/>
            <person name="Nakayama K."/>
            <person name="Satake H."/>
        </authorList>
    </citation>
    <scope>NUCLEOTIDE SEQUENCE</scope>
</reference>
<keyword evidence="3" id="KW-1185">Reference proteome</keyword>
<comment type="caution">
    <text evidence="2">The sequence shown here is derived from an EMBL/GenBank/DDBJ whole genome shotgun (WGS) entry which is preliminary data.</text>
</comment>
<protein>
    <submittedName>
        <fullName evidence="2">Uncharacterized protein</fullName>
    </submittedName>
</protein>